<evidence type="ECO:0000313" key="2">
    <source>
        <dbReference type="EMBL" id="GAA1959490.1"/>
    </source>
</evidence>
<evidence type="ECO:0000256" key="1">
    <source>
        <dbReference type="SAM" id="MobiDB-lite"/>
    </source>
</evidence>
<keyword evidence="3" id="KW-1185">Reference proteome</keyword>
<sequence length="124" mass="13640">MTEMFDNVSKAADDATKGDVPKAANDLTGGHNQDQNTDEMHEAYQEGKHDVNISKKFQKPGRQLEIEPDQVARFRIGNLRAFLVFPKNLVALVPVTAPGSTRRSLSEYAPGAYLRRLPVCGVAT</sequence>
<dbReference type="Proteomes" id="UP001501116">
    <property type="component" value="Unassembled WGS sequence"/>
</dbReference>
<name>A0ABP5CDE1_9PSEU</name>
<comment type="caution">
    <text evidence="2">The sequence shown here is derived from an EMBL/GenBank/DDBJ whole genome shotgun (WGS) entry which is preliminary data.</text>
</comment>
<protein>
    <submittedName>
        <fullName evidence="2">Uncharacterized protein</fullName>
    </submittedName>
</protein>
<accession>A0ABP5CDE1</accession>
<feature type="compositionally biased region" description="Basic and acidic residues" evidence="1">
    <location>
        <begin position="38"/>
        <end position="49"/>
    </location>
</feature>
<evidence type="ECO:0000313" key="3">
    <source>
        <dbReference type="Proteomes" id="UP001501116"/>
    </source>
</evidence>
<proteinExistence type="predicted"/>
<reference evidence="3" key="1">
    <citation type="journal article" date="2019" name="Int. J. Syst. Evol. Microbiol.">
        <title>The Global Catalogue of Microorganisms (GCM) 10K type strain sequencing project: providing services to taxonomists for standard genome sequencing and annotation.</title>
        <authorList>
            <consortium name="The Broad Institute Genomics Platform"/>
            <consortium name="The Broad Institute Genome Sequencing Center for Infectious Disease"/>
            <person name="Wu L."/>
            <person name="Ma J."/>
        </authorList>
    </citation>
    <scope>NUCLEOTIDE SEQUENCE [LARGE SCALE GENOMIC DNA]</scope>
    <source>
        <strain evidence="3">JCM 14545</strain>
    </source>
</reference>
<dbReference type="EMBL" id="BAAANN010000011">
    <property type="protein sequence ID" value="GAA1959490.1"/>
    <property type="molecule type" value="Genomic_DNA"/>
</dbReference>
<dbReference type="RefSeq" id="WP_344418493.1">
    <property type="nucleotide sequence ID" value="NZ_BAAANN010000011.1"/>
</dbReference>
<gene>
    <name evidence="2" type="ORF">GCM10009754_32490</name>
</gene>
<organism evidence="2 3">
    <name type="scientific">Amycolatopsis minnesotensis</name>
    <dbReference type="NCBI Taxonomy" id="337894"/>
    <lineage>
        <taxon>Bacteria</taxon>
        <taxon>Bacillati</taxon>
        <taxon>Actinomycetota</taxon>
        <taxon>Actinomycetes</taxon>
        <taxon>Pseudonocardiales</taxon>
        <taxon>Pseudonocardiaceae</taxon>
        <taxon>Amycolatopsis</taxon>
    </lineage>
</organism>
<feature type="compositionally biased region" description="Basic and acidic residues" evidence="1">
    <location>
        <begin position="11"/>
        <end position="20"/>
    </location>
</feature>
<feature type="region of interest" description="Disordered" evidence="1">
    <location>
        <begin position="1"/>
        <end position="49"/>
    </location>
</feature>